<keyword evidence="2" id="KW-1185">Reference proteome</keyword>
<dbReference type="AlphaFoldDB" id="A0A0C3EHT8"/>
<evidence type="ECO:0000313" key="2">
    <source>
        <dbReference type="Proteomes" id="UP000053989"/>
    </source>
</evidence>
<dbReference type="HOGENOM" id="CLU_1897462_0_0_1"/>
<evidence type="ECO:0000313" key="1">
    <source>
        <dbReference type="EMBL" id="KIM67839.1"/>
    </source>
</evidence>
<proteinExistence type="predicted"/>
<reference evidence="2" key="2">
    <citation type="submission" date="2015-01" db="EMBL/GenBank/DDBJ databases">
        <title>Evolutionary Origins and Diversification of the Mycorrhizal Mutualists.</title>
        <authorList>
            <consortium name="DOE Joint Genome Institute"/>
            <consortium name="Mycorrhizal Genomics Consortium"/>
            <person name="Kohler A."/>
            <person name="Kuo A."/>
            <person name="Nagy L.G."/>
            <person name="Floudas D."/>
            <person name="Copeland A."/>
            <person name="Barry K.W."/>
            <person name="Cichocki N."/>
            <person name="Veneault-Fourrey C."/>
            <person name="LaButti K."/>
            <person name="Lindquist E.A."/>
            <person name="Lipzen A."/>
            <person name="Lundell T."/>
            <person name="Morin E."/>
            <person name="Murat C."/>
            <person name="Riley R."/>
            <person name="Ohm R."/>
            <person name="Sun H."/>
            <person name="Tunlid A."/>
            <person name="Henrissat B."/>
            <person name="Grigoriev I.V."/>
            <person name="Hibbett D.S."/>
            <person name="Martin F."/>
        </authorList>
    </citation>
    <scope>NUCLEOTIDE SEQUENCE [LARGE SCALE GENOMIC DNA]</scope>
    <source>
        <strain evidence="2">Foug A</strain>
    </source>
</reference>
<dbReference type="InParanoid" id="A0A0C3EHT8"/>
<accession>A0A0C3EHT8</accession>
<reference evidence="1 2" key="1">
    <citation type="submission" date="2014-04" db="EMBL/GenBank/DDBJ databases">
        <authorList>
            <consortium name="DOE Joint Genome Institute"/>
            <person name="Kuo A."/>
            <person name="Kohler A."/>
            <person name="Nagy L.G."/>
            <person name="Floudas D."/>
            <person name="Copeland A."/>
            <person name="Barry K.W."/>
            <person name="Cichocki N."/>
            <person name="Veneault-Fourrey C."/>
            <person name="LaButti K."/>
            <person name="Lindquist E.A."/>
            <person name="Lipzen A."/>
            <person name="Lundell T."/>
            <person name="Morin E."/>
            <person name="Murat C."/>
            <person name="Sun H."/>
            <person name="Tunlid A."/>
            <person name="Henrissat B."/>
            <person name="Grigoriev I.V."/>
            <person name="Hibbett D.S."/>
            <person name="Martin F."/>
            <person name="Nordberg H.P."/>
            <person name="Cantor M.N."/>
            <person name="Hua S.X."/>
        </authorList>
    </citation>
    <scope>NUCLEOTIDE SEQUENCE [LARGE SCALE GENOMIC DNA]</scope>
    <source>
        <strain evidence="1 2">Foug A</strain>
    </source>
</reference>
<protein>
    <submittedName>
        <fullName evidence="1">Uncharacterized protein</fullName>
    </submittedName>
</protein>
<organism evidence="1 2">
    <name type="scientific">Scleroderma citrinum Foug A</name>
    <dbReference type="NCBI Taxonomy" id="1036808"/>
    <lineage>
        <taxon>Eukaryota</taxon>
        <taxon>Fungi</taxon>
        <taxon>Dikarya</taxon>
        <taxon>Basidiomycota</taxon>
        <taxon>Agaricomycotina</taxon>
        <taxon>Agaricomycetes</taxon>
        <taxon>Agaricomycetidae</taxon>
        <taxon>Boletales</taxon>
        <taxon>Sclerodermatineae</taxon>
        <taxon>Sclerodermataceae</taxon>
        <taxon>Scleroderma</taxon>
    </lineage>
</organism>
<sequence length="134" mass="15506">MSDRSRHRVPGLPHSLRWASCRTRCVACWRRVDTNNNNRRGPLTGSAHALRSPTSPAEELHRCRCCRRRWIIVLSCLSERDGHESRFPFPSDFAREPPLLFPRRATRRALISPSSTKIHRLRLTLPALAHTLPR</sequence>
<gene>
    <name evidence="1" type="ORF">SCLCIDRAFT_1071870</name>
</gene>
<dbReference type="Proteomes" id="UP000053989">
    <property type="component" value="Unassembled WGS sequence"/>
</dbReference>
<dbReference type="EMBL" id="KN822011">
    <property type="protein sequence ID" value="KIM67839.1"/>
    <property type="molecule type" value="Genomic_DNA"/>
</dbReference>
<name>A0A0C3EHT8_9AGAM</name>